<protein>
    <recommendedName>
        <fullName evidence="5">JmjC domain-containing protein</fullName>
    </recommendedName>
</protein>
<dbReference type="InterPro" id="IPR045109">
    <property type="entry name" value="LSDs-like"/>
</dbReference>
<sequence length="210" mass="24545">MLKLKYWPPSNLFEELLPRHFVKFITALPFREYSNPKCGFLNLAVKLPKKSLKLDMGTKTYVAYGINEKLGRGDLVIKLHFDMSDAVNVLMHTTEVVLSPGSFAKVEDVKKKHIEQDKSELKELFDASLEHNKAEKESRGHDLEKIGALWDIFRLQDVPLLQQYLLKHYNELRDVHCAHVRQVFHPIHDQTFYLTEHHKRKLKSEFGVEP</sequence>
<dbReference type="GO" id="GO:0000785">
    <property type="term" value="C:chromatin"/>
    <property type="evidence" value="ECO:0007669"/>
    <property type="project" value="TreeGrafter"/>
</dbReference>
<organism evidence="6 7">
    <name type="scientific">Kingdonia uniflora</name>
    <dbReference type="NCBI Taxonomy" id="39325"/>
    <lineage>
        <taxon>Eukaryota</taxon>
        <taxon>Viridiplantae</taxon>
        <taxon>Streptophyta</taxon>
        <taxon>Embryophyta</taxon>
        <taxon>Tracheophyta</taxon>
        <taxon>Spermatophyta</taxon>
        <taxon>Magnoliopsida</taxon>
        <taxon>Ranunculales</taxon>
        <taxon>Circaeasteraceae</taxon>
        <taxon>Kingdonia</taxon>
    </lineage>
</organism>
<evidence type="ECO:0000256" key="2">
    <source>
        <dbReference type="ARBA" id="ARBA00006801"/>
    </source>
</evidence>
<evidence type="ECO:0000256" key="4">
    <source>
        <dbReference type="ARBA" id="ARBA00023242"/>
    </source>
</evidence>
<dbReference type="Proteomes" id="UP000541444">
    <property type="component" value="Unassembled WGS sequence"/>
</dbReference>
<gene>
    <name evidence="6" type="ORF">GIB67_013656</name>
</gene>
<keyword evidence="4" id="KW-0539">Nucleus</keyword>
<dbReference type="PANTHER" id="PTHR12549">
    <property type="entry name" value="JMJC DOMAIN-CONTAINING HISTONE DEMETHYLATION PROTEIN"/>
    <property type="match status" value="1"/>
</dbReference>
<evidence type="ECO:0000256" key="3">
    <source>
        <dbReference type="ARBA" id="ARBA00022723"/>
    </source>
</evidence>
<proteinExistence type="inferred from homology"/>
<dbReference type="Gene3D" id="2.60.120.650">
    <property type="entry name" value="Cupin"/>
    <property type="match status" value="1"/>
</dbReference>
<evidence type="ECO:0000259" key="5">
    <source>
        <dbReference type="SMART" id="SM00558"/>
    </source>
</evidence>
<evidence type="ECO:0000313" key="7">
    <source>
        <dbReference type="Proteomes" id="UP000541444"/>
    </source>
</evidence>
<name>A0A7J7NPY1_9MAGN</name>
<dbReference type="SMART" id="SM00558">
    <property type="entry name" value="JmjC"/>
    <property type="match status" value="1"/>
</dbReference>
<dbReference type="GO" id="GO:0032454">
    <property type="term" value="F:histone H3K9 demethylase activity"/>
    <property type="evidence" value="ECO:0007669"/>
    <property type="project" value="InterPro"/>
</dbReference>
<dbReference type="InterPro" id="IPR003347">
    <property type="entry name" value="JmjC_dom"/>
</dbReference>
<dbReference type="AlphaFoldDB" id="A0A7J7NPY1"/>
<comment type="similarity">
    <text evidence="2">Belongs to the JARID1 histone demethylase family.</text>
</comment>
<comment type="subcellular location">
    <subcellularLocation>
        <location evidence="1">Nucleus</location>
    </subcellularLocation>
</comment>
<evidence type="ECO:0000313" key="6">
    <source>
        <dbReference type="EMBL" id="KAF6169226.1"/>
    </source>
</evidence>
<dbReference type="OrthoDB" id="1667110at2759"/>
<keyword evidence="7" id="KW-1185">Reference proteome</keyword>
<dbReference type="GO" id="GO:0046872">
    <property type="term" value="F:metal ion binding"/>
    <property type="evidence" value="ECO:0007669"/>
    <property type="project" value="UniProtKB-KW"/>
</dbReference>
<reference evidence="6 7" key="1">
    <citation type="journal article" date="2020" name="IScience">
        <title>Genome Sequencing of the Endangered Kingdonia uniflora (Circaeasteraceae, Ranunculales) Reveals Potential Mechanisms of Evolutionary Specialization.</title>
        <authorList>
            <person name="Sun Y."/>
            <person name="Deng T."/>
            <person name="Zhang A."/>
            <person name="Moore M.J."/>
            <person name="Landis J.B."/>
            <person name="Lin N."/>
            <person name="Zhang H."/>
            <person name="Zhang X."/>
            <person name="Huang J."/>
            <person name="Zhang X."/>
            <person name="Sun H."/>
            <person name="Wang H."/>
        </authorList>
    </citation>
    <scope>NUCLEOTIDE SEQUENCE [LARGE SCALE GENOMIC DNA]</scope>
    <source>
        <strain evidence="6">TB1705</strain>
        <tissue evidence="6">Leaf</tissue>
    </source>
</reference>
<dbReference type="EMBL" id="JACGCM010000669">
    <property type="protein sequence ID" value="KAF6169226.1"/>
    <property type="molecule type" value="Genomic_DNA"/>
</dbReference>
<keyword evidence="3" id="KW-0479">Metal-binding</keyword>
<dbReference type="GO" id="GO:0006357">
    <property type="term" value="P:regulation of transcription by RNA polymerase II"/>
    <property type="evidence" value="ECO:0007669"/>
    <property type="project" value="TreeGrafter"/>
</dbReference>
<evidence type="ECO:0000256" key="1">
    <source>
        <dbReference type="ARBA" id="ARBA00004123"/>
    </source>
</evidence>
<comment type="caution">
    <text evidence="6">The sequence shown here is derived from an EMBL/GenBank/DDBJ whole genome shotgun (WGS) entry which is preliminary data.</text>
</comment>
<dbReference type="GO" id="GO:0031490">
    <property type="term" value="F:chromatin DNA binding"/>
    <property type="evidence" value="ECO:0007669"/>
    <property type="project" value="TreeGrafter"/>
</dbReference>
<dbReference type="PANTHER" id="PTHR12549:SF38">
    <property type="entry name" value="JMJC DOMAIN-CONTAINING HISTONE DEMETHYLASE 2, ISOFORM A"/>
    <property type="match status" value="1"/>
</dbReference>
<feature type="domain" description="JmjC" evidence="5">
    <location>
        <begin position="17"/>
        <end position="210"/>
    </location>
</feature>
<dbReference type="GO" id="GO:0003712">
    <property type="term" value="F:transcription coregulator activity"/>
    <property type="evidence" value="ECO:0007669"/>
    <property type="project" value="TreeGrafter"/>
</dbReference>
<accession>A0A7J7NPY1</accession>
<dbReference type="GO" id="GO:0000118">
    <property type="term" value="C:histone deacetylase complex"/>
    <property type="evidence" value="ECO:0007669"/>
    <property type="project" value="TreeGrafter"/>
</dbReference>